<sequence>MSTTARAVNSPERVSAGRGGRLARSALWHAARGLVVFPLRPGSKRPAVDDWPHAATTDPGQIAQWWSDAPYNIGVATGPSNLLVIDLDRPRHLGESPPEPWNTRGVTCGRDVLEHLASIAGQRLPRTWTVTTGSGGQHLYFRQPGEIVLGNTAGKLGWKIDTRGNGGYVVAAGSVTRGQRYRADLIRRPQILPAWIIAGLTAHALPAPCPGPSSGVRVLGPAYGLKALEGQLDKLLTSTPGYRNDQLNASAYALGRVAASGALDAQMVSDELLSAALRVGLGRREAERTIESGLTAGLSNPRRIVS</sequence>
<gene>
    <name evidence="3" type="ORF">FDA38_11070</name>
    <name evidence="2" type="ORF">FDA38_12115</name>
</gene>
<dbReference type="EMBL" id="SZPZ01000001">
    <property type="protein sequence ID" value="TKK83240.1"/>
    <property type="molecule type" value="Genomic_DNA"/>
</dbReference>
<dbReference type="InterPro" id="IPR015330">
    <property type="entry name" value="DNA_primase/pol_bifunc_N"/>
</dbReference>
<dbReference type="RefSeq" id="WP_137253925.1">
    <property type="nucleotide sequence ID" value="NZ_JBHSPQ010000001.1"/>
</dbReference>
<dbReference type="Pfam" id="PF09250">
    <property type="entry name" value="Prim-Pol"/>
    <property type="match status" value="1"/>
</dbReference>
<protein>
    <submittedName>
        <fullName evidence="2">Bifunctional DNA primase/polymerase</fullName>
    </submittedName>
</protein>
<comment type="caution">
    <text evidence="2">The sequence shown here is derived from an EMBL/GenBank/DDBJ whole genome shotgun (WGS) entry which is preliminary data.</text>
</comment>
<dbReference type="OrthoDB" id="3218228at2"/>
<reference evidence="2 4" key="1">
    <citation type="submission" date="2019-04" db="EMBL/GenBank/DDBJ databases">
        <title>Kribbella sp. NEAU-THZ 27 nov., a novel actinomycete isolated from soil.</title>
        <authorList>
            <person name="Duan L."/>
        </authorList>
    </citation>
    <scope>NUCLEOTIDE SEQUENCE [LARGE SCALE GENOMIC DNA]</scope>
    <source>
        <strain evidence="2">NEAU-THZ 27</strain>
        <strain evidence="4">NEAU-THZ27</strain>
    </source>
</reference>
<name>A0A4U3LTN8_9ACTN</name>
<organism evidence="2 4">
    <name type="scientific">Kribbella jiaozuonensis</name>
    <dbReference type="NCBI Taxonomy" id="2575441"/>
    <lineage>
        <taxon>Bacteria</taxon>
        <taxon>Bacillati</taxon>
        <taxon>Actinomycetota</taxon>
        <taxon>Actinomycetes</taxon>
        <taxon>Propionibacteriales</taxon>
        <taxon>Kribbellaceae</taxon>
        <taxon>Kribbella</taxon>
    </lineage>
</organism>
<proteinExistence type="predicted"/>
<dbReference type="EMBL" id="SZPZ01000002">
    <property type="protein sequence ID" value="TKK79170.1"/>
    <property type="molecule type" value="Genomic_DNA"/>
</dbReference>
<dbReference type="Gene3D" id="3.30.720.160">
    <property type="entry name" value="Bifunctional DNA primase/polymerase, N-terminal"/>
    <property type="match status" value="1"/>
</dbReference>
<feature type="domain" description="DNA primase/polymerase bifunctional N-terminal" evidence="1">
    <location>
        <begin position="26"/>
        <end position="196"/>
    </location>
</feature>
<evidence type="ECO:0000259" key="1">
    <source>
        <dbReference type="SMART" id="SM00943"/>
    </source>
</evidence>
<keyword evidence="4" id="KW-1185">Reference proteome</keyword>
<evidence type="ECO:0000313" key="3">
    <source>
        <dbReference type="EMBL" id="TKK83240.1"/>
    </source>
</evidence>
<accession>A0A4U3LTN8</accession>
<dbReference type="SMART" id="SM00943">
    <property type="entry name" value="Prim-Pol"/>
    <property type="match status" value="1"/>
</dbReference>
<dbReference type="Proteomes" id="UP000305836">
    <property type="component" value="Unassembled WGS sequence"/>
</dbReference>
<evidence type="ECO:0000313" key="4">
    <source>
        <dbReference type="Proteomes" id="UP000305836"/>
    </source>
</evidence>
<dbReference type="AlphaFoldDB" id="A0A4U3LTN8"/>
<evidence type="ECO:0000313" key="2">
    <source>
        <dbReference type="EMBL" id="TKK79170.1"/>
    </source>
</evidence>
<dbReference type="SUPFAM" id="SSF56747">
    <property type="entry name" value="Prim-pol domain"/>
    <property type="match status" value="1"/>
</dbReference>
<dbReference type="CDD" id="cd04859">
    <property type="entry name" value="Prim_Pol"/>
    <property type="match status" value="1"/>
</dbReference>